<dbReference type="RefSeq" id="WP_338208613.1">
    <property type="nucleotide sequence ID" value="NZ_JAYMFF010000002.1"/>
</dbReference>
<keyword evidence="2" id="KW-0472">Membrane</keyword>
<accession>A0ABU6IF36</accession>
<evidence type="ECO:0000313" key="3">
    <source>
        <dbReference type="EMBL" id="MEC4175058.1"/>
    </source>
</evidence>
<dbReference type="EMBL" id="JAYMFF010000002">
    <property type="protein sequence ID" value="MEC4175058.1"/>
    <property type="molecule type" value="Genomic_DNA"/>
</dbReference>
<evidence type="ECO:0000256" key="1">
    <source>
        <dbReference type="SAM" id="MobiDB-lite"/>
    </source>
</evidence>
<sequence length="256" mass="28812">MADNSQRPKNDNDYGPFNRFAYGSDQSDQQPKELWKPQRTSNATTALIVAALGFLILWAIDYAAHVDAVAQLGIAVLIDALKSVHEIVAFLLSPASLVIGIVLLVGGIALEMWEQTRTPPPMYRVRDELITALIDSGILKPDVERMNSQIRIFPSSHYDRLNHCYSLEFELKSVKATPDRMEKLQEGLASAFYKAQEVELEPSRDKRGNQVGWLLHVFYDVDPFSKTLEQNNPFDDDPLAPADKATRIKKIMRAGR</sequence>
<reference evidence="3 4" key="1">
    <citation type="submission" date="2024-01" db="EMBL/GenBank/DDBJ databases">
        <title>novel species in genus Adlercreutzia.</title>
        <authorList>
            <person name="Liu X."/>
        </authorList>
    </citation>
    <scope>NUCLEOTIDE SEQUENCE [LARGE SCALE GENOMIC DNA]</scope>
    <source>
        <strain evidence="3 4">R7</strain>
    </source>
</reference>
<feature type="region of interest" description="Disordered" evidence="1">
    <location>
        <begin position="1"/>
        <end position="36"/>
    </location>
</feature>
<evidence type="ECO:0000256" key="2">
    <source>
        <dbReference type="SAM" id="Phobius"/>
    </source>
</evidence>
<evidence type="ECO:0000313" key="4">
    <source>
        <dbReference type="Proteomes" id="UP001349994"/>
    </source>
</evidence>
<comment type="caution">
    <text evidence="3">The sequence shown here is derived from an EMBL/GenBank/DDBJ whole genome shotgun (WGS) entry which is preliminary data.</text>
</comment>
<feature type="compositionally biased region" description="Basic and acidic residues" evidence="1">
    <location>
        <begin position="1"/>
        <end position="12"/>
    </location>
</feature>
<name>A0ABU6IF36_9ACTN</name>
<keyword evidence="2" id="KW-0812">Transmembrane</keyword>
<proteinExistence type="predicted"/>
<feature type="transmembrane region" description="Helical" evidence="2">
    <location>
        <begin position="42"/>
        <end position="60"/>
    </location>
</feature>
<dbReference type="Proteomes" id="UP001349994">
    <property type="component" value="Unassembled WGS sequence"/>
</dbReference>
<protein>
    <submittedName>
        <fullName evidence="3">Uncharacterized protein</fullName>
    </submittedName>
</protein>
<keyword evidence="2" id="KW-1133">Transmembrane helix</keyword>
<feature type="transmembrane region" description="Helical" evidence="2">
    <location>
        <begin position="87"/>
        <end position="110"/>
    </location>
</feature>
<gene>
    <name evidence="3" type="ORF">VIN30_01155</name>
</gene>
<organism evidence="3 4">
    <name type="scientific">Adlercreutzia wanghongyangiae</name>
    <dbReference type="NCBI Taxonomy" id="3111451"/>
    <lineage>
        <taxon>Bacteria</taxon>
        <taxon>Bacillati</taxon>
        <taxon>Actinomycetota</taxon>
        <taxon>Coriobacteriia</taxon>
        <taxon>Eggerthellales</taxon>
        <taxon>Eggerthellaceae</taxon>
        <taxon>Adlercreutzia</taxon>
    </lineage>
</organism>
<keyword evidence="4" id="KW-1185">Reference proteome</keyword>